<reference evidence="1 2" key="1">
    <citation type="submission" date="2019-09" db="EMBL/GenBank/DDBJ databases">
        <title>Phylogeny of genus Pseudoclavibacter and closely related genus.</title>
        <authorList>
            <person name="Li Y."/>
        </authorList>
    </citation>
    <scope>NUCLEOTIDE SEQUENCE [LARGE SCALE GENOMIC DNA]</scope>
    <source>
        <strain evidence="1 2">DSM 23821</strain>
    </source>
</reference>
<accession>A0A7J5C1I5</accession>
<keyword evidence="2" id="KW-1185">Reference proteome</keyword>
<evidence type="ECO:0000313" key="2">
    <source>
        <dbReference type="Proteomes" id="UP000467240"/>
    </source>
</evidence>
<name>A0A7J5C1I5_9MICO</name>
<organism evidence="1 2">
    <name type="scientific">Pseudoclavibacter chungangensis</name>
    <dbReference type="NCBI Taxonomy" id="587635"/>
    <lineage>
        <taxon>Bacteria</taxon>
        <taxon>Bacillati</taxon>
        <taxon>Actinomycetota</taxon>
        <taxon>Actinomycetes</taxon>
        <taxon>Micrococcales</taxon>
        <taxon>Microbacteriaceae</taxon>
        <taxon>Pseudoclavibacter</taxon>
    </lineage>
</organism>
<comment type="caution">
    <text evidence="1">The sequence shown here is derived from an EMBL/GenBank/DDBJ whole genome shotgun (WGS) entry which is preliminary data.</text>
</comment>
<gene>
    <name evidence="1" type="ORF">F8O01_02855</name>
</gene>
<dbReference type="Proteomes" id="UP000467240">
    <property type="component" value="Unassembled WGS sequence"/>
</dbReference>
<evidence type="ECO:0000313" key="1">
    <source>
        <dbReference type="EMBL" id="KAB1660285.1"/>
    </source>
</evidence>
<proteinExistence type="predicted"/>
<protein>
    <submittedName>
        <fullName evidence="1">Uncharacterized protein</fullName>
    </submittedName>
</protein>
<sequence length="177" mass="18887">MPEVPLDAATEDTEEQPPTLASALPVIAAIPPSGFAETWSTRPPWSPLVLESAGVPTQDMPERARVGLFALLDPGLGVAFAAYHWAIPVNDLAGESRRRAGSILGPAKTVIDEELFVVSVGSELDDGGVVVRRAVMCARVHSAMLVAEYTEQRLEVFDRVAPILAPSILLWMDGCDG</sequence>
<dbReference type="RefSeq" id="WP_158039385.1">
    <property type="nucleotide sequence ID" value="NZ_JACCFV010000001.1"/>
</dbReference>
<dbReference type="AlphaFoldDB" id="A0A7J5C1I5"/>
<dbReference type="EMBL" id="WBJZ01000003">
    <property type="protein sequence ID" value="KAB1660285.1"/>
    <property type="molecule type" value="Genomic_DNA"/>
</dbReference>